<evidence type="ECO:0000259" key="9">
    <source>
        <dbReference type="Pfam" id="PF05157"/>
    </source>
</evidence>
<dbReference type="EMBL" id="FOJU01000002">
    <property type="protein sequence ID" value="SFA85093.1"/>
    <property type="molecule type" value="Genomic_DNA"/>
</dbReference>
<dbReference type="InterPro" id="IPR029044">
    <property type="entry name" value="Nucleotide-diphossugar_trans"/>
</dbReference>
<comment type="subcellular location">
    <subcellularLocation>
        <location evidence="1">Membrane</location>
        <topology evidence="1">Multi-pass membrane protein</topology>
    </subcellularLocation>
</comment>
<protein>
    <recommendedName>
        <fullName evidence="13">Glycosyltransferase, catalytic subunit of cellulose synthase and poly-beta-1,6-N-acetylglucosamine synthase</fullName>
    </recommendedName>
</protein>
<evidence type="ECO:0000256" key="5">
    <source>
        <dbReference type="ARBA" id="ARBA00022989"/>
    </source>
</evidence>
<dbReference type="Proteomes" id="UP000198796">
    <property type="component" value="Unassembled WGS sequence"/>
</dbReference>
<feature type="domain" description="Type II secretion system protein GspE N-terminal" evidence="9">
    <location>
        <begin position="78"/>
        <end position="155"/>
    </location>
</feature>
<dbReference type="Gene3D" id="3.90.550.10">
    <property type="entry name" value="Spore Coat Polysaccharide Biosynthesis Protein SpsA, Chain A"/>
    <property type="match status" value="1"/>
</dbReference>
<evidence type="ECO:0000313" key="12">
    <source>
        <dbReference type="Proteomes" id="UP000198796"/>
    </source>
</evidence>
<dbReference type="InterPro" id="IPR001173">
    <property type="entry name" value="Glyco_trans_2-like"/>
</dbReference>
<dbReference type="OrthoDB" id="7431422at2"/>
<keyword evidence="2" id="KW-0328">Glycosyltransferase</keyword>
<dbReference type="InterPro" id="IPR050321">
    <property type="entry name" value="Glycosyltr_2/OpgH_subfam"/>
</dbReference>
<keyword evidence="6 8" id="KW-0472">Membrane</keyword>
<dbReference type="SUPFAM" id="SSF53448">
    <property type="entry name" value="Nucleotide-diphospho-sugar transferases"/>
    <property type="match status" value="1"/>
</dbReference>
<dbReference type="PANTHER" id="PTHR43867">
    <property type="entry name" value="CELLULOSE SYNTHASE CATALYTIC SUBUNIT A [UDP-FORMING]"/>
    <property type="match status" value="1"/>
</dbReference>
<dbReference type="SUPFAM" id="SSF160246">
    <property type="entry name" value="EspE N-terminal domain-like"/>
    <property type="match status" value="1"/>
</dbReference>
<name>A0A1I0WAQ2_9RHOB</name>
<evidence type="ECO:0000259" key="10">
    <source>
        <dbReference type="Pfam" id="PF13632"/>
    </source>
</evidence>
<dbReference type="PANTHER" id="PTHR43867:SF2">
    <property type="entry name" value="CELLULOSE SYNTHASE CATALYTIC SUBUNIT A [UDP-FORMING]"/>
    <property type="match status" value="1"/>
</dbReference>
<dbReference type="AlphaFoldDB" id="A0A1I0WAQ2"/>
<keyword evidence="3" id="KW-0808">Transferase</keyword>
<reference evidence="11 12" key="1">
    <citation type="submission" date="2016-10" db="EMBL/GenBank/DDBJ databases">
        <authorList>
            <person name="de Groot N.N."/>
        </authorList>
    </citation>
    <scope>NUCLEOTIDE SEQUENCE [LARGE SCALE GENOMIC DNA]</scope>
    <source>
        <strain evidence="11 12">DSM 29316</strain>
    </source>
</reference>
<evidence type="ECO:0000256" key="8">
    <source>
        <dbReference type="SAM" id="Phobius"/>
    </source>
</evidence>
<gene>
    <name evidence="11" type="ORF">SAMN05421688_1150</name>
</gene>
<dbReference type="CDD" id="cd06427">
    <property type="entry name" value="CESA_like_2"/>
    <property type="match status" value="1"/>
</dbReference>
<evidence type="ECO:0008006" key="13">
    <source>
        <dbReference type="Google" id="ProtNLM"/>
    </source>
</evidence>
<feature type="transmembrane region" description="Helical" evidence="8">
    <location>
        <begin position="504"/>
        <end position="530"/>
    </location>
</feature>
<keyword evidence="12" id="KW-1185">Reference proteome</keyword>
<sequence>MSDATLRLETAQPLERSAPHTPLGEVLIGQGLLNRDDLNRAIDTQRSDDAQIGHVLVALGLITEQQLYRALSIQKSAQFVDLAQDPPDPELLRKIDPAVMQKFGFVPWSRLGGLTVIATAHPARFPDILDTLPASLRPAILAVAPASTIEAILRKECGNALARRAETRVAEAVSCRAMTDHSRYAGMVAACFAAAVVAAFAYYPVPTFAVLSAVAAASLLASTGLKLAAFFAAITAPKRARPGAGPAGWRRPTISVLVPLHREQRIAEALLVRLDRIDYPRHLLDILLVVEETDRVTHDAIAAVRLPPWFRTITVPPGHPQTKPRALNYALDFCRGEIVGIYDAEDAPAPDQLEWVARRFRDAPQDVACLQGVLDYYNPRENWMARCFTIEYATWFRIMLPGIARLGFPVPLGGTTLFFRRHVLEALGGWDAHNVTEDADLGVRLARHGYRTELIDTVTQEEANCRAWPWIRQRSRWLKGYMATYAVHMRSPRRLLRDLGLWKFMGFQVFFLSTITSFVVAPVLWSFWLVVFGLSHPLTPALGFAGVLLMGICFFLIELIGLSIAMFAVRDPAHRNLMKWVPTLSIYFPMATVAAYKGLYELIARPFFWDKTEHGHSLSTMRPEKNPFGLRRGRPTPPPPQRRHQP</sequence>
<evidence type="ECO:0000256" key="6">
    <source>
        <dbReference type="ARBA" id="ARBA00023136"/>
    </source>
</evidence>
<dbReference type="GO" id="GO:0016020">
    <property type="term" value="C:membrane"/>
    <property type="evidence" value="ECO:0007669"/>
    <property type="project" value="UniProtKB-SubCell"/>
</dbReference>
<evidence type="ECO:0000256" key="3">
    <source>
        <dbReference type="ARBA" id="ARBA00022679"/>
    </source>
</evidence>
<dbReference type="Pfam" id="PF13632">
    <property type="entry name" value="Glyco_trans_2_3"/>
    <property type="match status" value="1"/>
</dbReference>
<evidence type="ECO:0000256" key="4">
    <source>
        <dbReference type="ARBA" id="ARBA00022692"/>
    </source>
</evidence>
<evidence type="ECO:0000256" key="2">
    <source>
        <dbReference type="ARBA" id="ARBA00022676"/>
    </source>
</evidence>
<proteinExistence type="predicted"/>
<dbReference type="InterPro" id="IPR037257">
    <property type="entry name" value="T2SS_E_N_sf"/>
</dbReference>
<feature type="transmembrane region" description="Helical" evidence="8">
    <location>
        <begin position="542"/>
        <end position="569"/>
    </location>
</feature>
<evidence type="ECO:0000256" key="1">
    <source>
        <dbReference type="ARBA" id="ARBA00004141"/>
    </source>
</evidence>
<feature type="domain" description="Glycosyltransferase 2-like" evidence="10">
    <location>
        <begin position="340"/>
        <end position="531"/>
    </location>
</feature>
<accession>A0A1I0WAQ2</accession>
<feature type="region of interest" description="Disordered" evidence="7">
    <location>
        <begin position="618"/>
        <end position="646"/>
    </location>
</feature>
<feature type="transmembrane region" description="Helical" evidence="8">
    <location>
        <begin position="209"/>
        <end position="234"/>
    </location>
</feature>
<dbReference type="InterPro" id="IPR007831">
    <property type="entry name" value="T2SS_GspE_N"/>
</dbReference>
<dbReference type="STRING" id="871651.SAMN05421688_1150"/>
<keyword evidence="5 8" id="KW-1133">Transmembrane helix</keyword>
<dbReference type="Pfam" id="PF05157">
    <property type="entry name" value="MshEN"/>
    <property type="match status" value="1"/>
</dbReference>
<keyword evidence="4 8" id="KW-0812">Transmembrane</keyword>
<dbReference type="Gene3D" id="1.10.40.70">
    <property type="match status" value="1"/>
</dbReference>
<organism evidence="11 12">
    <name type="scientific">Poseidonocella pacifica</name>
    <dbReference type="NCBI Taxonomy" id="871651"/>
    <lineage>
        <taxon>Bacteria</taxon>
        <taxon>Pseudomonadati</taxon>
        <taxon>Pseudomonadota</taxon>
        <taxon>Alphaproteobacteria</taxon>
        <taxon>Rhodobacterales</taxon>
        <taxon>Roseobacteraceae</taxon>
        <taxon>Poseidonocella</taxon>
    </lineage>
</organism>
<feature type="transmembrane region" description="Helical" evidence="8">
    <location>
        <begin position="184"/>
        <end position="203"/>
    </location>
</feature>
<evidence type="ECO:0000313" key="11">
    <source>
        <dbReference type="EMBL" id="SFA85093.1"/>
    </source>
</evidence>
<dbReference type="RefSeq" id="WP_092061585.1">
    <property type="nucleotide sequence ID" value="NZ_FOJU01000002.1"/>
</dbReference>
<dbReference type="GO" id="GO:0016757">
    <property type="term" value="F:glycosyltransferase activity"/>
    <property type="evidence" value="ECO:0007669"/>
    <property type="project" value="UniProtKB-KW"/>
</dbReference>
<evidence type="ECO:0000256" key="7">
    <source>
        <dbReference type="SAM" id="MobiDB-lite"/>
    </source>
</evidence>